<organism evidence="3 4">
    <name type="scientific">Leptolyngbya foveolarum</name>
    <dbReference type="NCBI Taxonomy" id="47253"/>
    <lineage>
        <taxon>Bacteria</taxon>
        <taxon>Bacillati</taxon>
        <taxon>Cyanobacteriota</taxon>
        <taxon>Cyanophyceae</taxon>
        <taxon>Leptolyngbyales</taxon>
        <taxon>Leptolyngbyaceae</taxon>
        <taxon>Leptolyngbya group</taxon>
        <taxon>Leptolyngbya</taxon>
    </lineage>
</organism>
<proteinExistence type="predicted"/>
<dbReference type="InterPro" id="IPR055259">
    <property type="entry name" value="YkvP/CgeB_Glyco_trans-like"/>
</dbReference>
<comment type="caution">
    <text evidence="3">The sequence shown here is derived from an EMBL/GenBank/DDBJ whole genome shotgun (WGS) entry which is preliminary data.</text>
</comment>
<feature type="domain" description="Spore protein YkvP/CgeB glycosyl transferase-like" evidence="2">
    <location>
        <begin position="211"/>
        <end position="322"/>
    </location>
</feature>
<name>A0A2W4UCQ9_9CYAN</name>
<sequence>MFEFEDIISEVDKADIYSPPQFDATGRVLNKTIVSTTRHVKPLPLTSVNPYRKSESLDREYDMYFVTLDFPWYGASINLMKDWRKKCKTAVCYIVEVWTEDLPKMKNFMKFFDQFDLICIGTHHVLADVQAMTDTPCIFVPPGVDTIKFCPDFEAEKSRSIDVCNLGRRSPSTHSALLNKAEKEDFFYYHELTNGSVLRVEDHQHHRTLTANILKSSRYYITNYAKADMPKLIAGEYEIGYRFFEGAAAGAVLIGAQPKGDLYGKYFDWEDSIIPVGFDEPDISKIIDELDAQPGYIESIQARNAMNSLLNHDWVYRWEMILEALGQPATPGILARKRKLKEMAAAIEPRTRSVKAPATQTAPVGEAVLAR</sequence>
<dbReference type="Proteomes" id="UP000249354">
    <property type="component" value="Unassembled WGS sequence"/>
</dbReference>
<evidence type="ECO:0000256" key="1">
    <source>
        <dbReference type="SAM" id="MobiDB-lite"/>
    </source>
</evidence>
<reference evidence="3 4" key="2">
    <citation type="submission" date="2018-06" db="EMBL/GenBank/DDBJ databases">
        <title>Metagenomic assembly of (sub)arctic Cyanobacteria and their associated microbiome from non-axenic cultures.</title>
        <authorList>
            <person name="Baurain D."/>
        </authorList>
    </citation>
    <scope>NUCLEOTIDE SEQUENCE [LARGE SCALE GENOMIC DNA]</scope>
    <source>
        <strain evidence="3">ULC129bin1</strain>
    </source>
</reference>
<dbReference type="AlphaFoldDB" id="A0A2W4UCQ9"/>
<evidence type="ECO:0000313" key="3">
    <source>
        <dbReference type="EMBL" id="PZO16820.1"/>
    </source>
</evidence>
<accession>A0A2W4UCQ9</accession>
<reference evidence="4" key="1">
    <citation type="submission" date="2018-04" db="EMBL/GenBank/DDBJ databases">
        <authorList>
            <person name="Cornet L."/>
        </authorList>
    </citation>
    <scope>NUCLEOTIDE SEQUENCE [LARGE SCALE GENOMIC DNA]</scope>
</reference>
<gene>
    <name evidence="3" type="ORF">DCF25_12020</name>
</gene>
<dbReference type="Pfam" id="PF13524">
    <property type="entry name" value="Glyco_trans_1_2"/>
    <property type="match status" value="1"/>
</dbReference>
<dbReference type="EMBL" id="QBMC01000075">
    <property type="protein sequence ID" value="PZO16820.1"/>
    <property type="molecule type" value="Genomic_DNA"/>
</dbReference>
<protein>
    <recommendedName>
        <fullName evidence="2">Spore protein YkvP/CgeB glycosyl transferase-like domain-containing protein</fullName>
    </recommendedName>
</protein>
<evidence type="ECO:0000313" key="4">
    <source>
        <dbReference type="Proteomes" id="UP000249354"/>
    </source>
</evidence>
<evidence type="ECO:0000259" key="2">
    <source>
        <dbReference type="Pfam" id="PF13524"/>
    </source>
</evidence>
<feature type="region of interest" description="Disordered" evidence="1">
    <location>
        <begin position="351"/>
        <end position="371"/>
    </location>
</feature>